<dbReference type="Gene3D" id="1.10.10.10">
    <property type="entry name" value="Winged helix-like DNA-binding domain superfamily/Winged helix DNA-binding domain"/>
    <property type="match status" value="1"/>
</dbReference>
<evidence type="ECO:0000313" key="3">
    <source>
        <dbReference type="EMBL" id="MDN7012529.1"/>
    </source>
</evidence>
<dbReference type="CDD" id="cd05403">
    <property type="entry name" value="NT_KNTase_like"/>
    <property type="match status" value="1"/>
</dbReference>
<protein>
    <recommendedName>
        <fullName evidence="2">Polymerase nucleotidyl transferase domain-containing protein</fullName>
    </recommendedName>
</protein>
<dbReference type="CDD" id="cd00090">
    <property type="entry name" value="HTH_ARSR"/>
    <property type="match status" value="1"/>
</dbReference>
<dbReference type="InterPro" id="IPR011991">
    <property type="entry name" value="ArsR-like_HTH"/>
</dbReference>
<organism evidence="3 4">
    <name type="scientific">Methanoculleus methanifontis</name>
    <dbReference type="NCBI Taxonomy" id="2584086"/>
    <lineage>
        <taxon>Archaea</taxon>
        <taxon>Methanobacteriati</taxon>
        <taxon>Methanobacteriota</taxon>
        <taxon>Stenosarchaea group</taxon>
        <taxon>Methanomicrobia</taxon>
        <taxon>Methanomicrobiales</taxon>
        <taxon>Methanomicrobiaceae</taxon>
        <taxon>Methanoculleus</taxon>
    </lineage>
</organism>
<evidence type="ECO:0000256" key="1">
    <source>
        <dbReference type="SAM" id="MobiDB-lite"/>
    </source>
</evidence>
<reference evidence="3" key="1">
    <citation type="submission" date="2019-05" db="EMBL/GenBank/DDBJ databases">
        <title>Isolation and characterization of methanogens from the cold seep sediment at Four-Way Closure Ridge.</title>
        <authorList>
            <person name="You Y.-T."/>
            <person name="Chen S.-C."/>
            <person name="Zhang W.-L."/>
            <person name="Lai M.-C."/>
        </authorList>
    </citation>
    <scope>NUCLEOTIDE SEQUENCE</scope>
    <source>
        <strain evidence="3">FWC-SCC3</strain>
    </source>
</reference>
<dbReference type="InterPro" id="IPR036390">
    <property type="entry name" value="WH_DNA-bd_sf"/>
</dbReference>
<keyword evidence="4" id="KW-1185">Reference proteome</keyword>
<dbReference type="SUPFAM" id="SSF81301">
    <property type="entry name" value="Nucleotidyltransferase"/>
    <property type="match status" value="1"/>
</dbReference>
<comment type="caution">
    <text evidence="3">The sequence shown here is derived from an EMBL/GenBank/DDBJ whole genome shotgun (WGS) entry which is preliminary data.</text>
</comment>
<dbReference type="Proteomes" id="UP001168423">
    <property type="component" value="Unassembled WGS sequence"/>
</dbReference>
<evidence type="ECO:0000313" key="4">
    <source>
        <dbReference type="Proteomes" id="UP001168423"/>
    </source>
</evidence>
<gene>
    <name evidence="3" type="ORF">FGW20_05635</name>
</gene>
<accession>A0ABT8M0I9</accession>
<dbReference type="SUPFAM" id="SSF46785">
    <property type="entry name" value="Winged helix' DNA-binding domain"/>
    <property type="match status" value="1"/>
</dbReference>
<dbReference type="Pfam" id="PF01909">
    <property type="entry name" value="NTP_transf_2"/>
    <property type="match status" value="1"/>
</dbReference>
<sequence length="218" mass="25024">MREYQHMLNVTQQRGNPTWRHPHNKTPEPTPAGNLHPWDFLDGYNSLFRKSSLILLVVLGRAYTNKFHVRELSRMVERDVSLVSKNLKDLEAMGLVTREDVGNLAFYQARMESVLLRQTKIWFTLLELQPLVRDLQEVTTSAVLYGSCARGEDTSASDIDLYIETAEKEPVREVLERHRAALSRELSPVVHTADETYRLKTEDAPFFDSIRQGIVLSG</sequence>
<evidence type="ECO:0000259" key="2">
    <source>
        <dbReference type="Pfam" id="PF01909"/>
    </source>
</evidence>
<dbReference type="Pfam" id="PF25212">
    <property type="entry name" value="HVO_A0114"/>
    <property type="match status" value="1"/>
</dbReference>
<dbReference type="EMBL" id="VCYI01000006">
    <property type="protein sequence ID" value="MDN7012529.1"/>
    <property type="molecule type" value="Genomic_DNA"/>
</dbReference>
<dbReference type="Gene3D" id="3.30.460.10">
    <property type="entry name" value="Beta Polymerase, domain 2"/>
    <property type="match status" value="1"/>
</dbReference>
<name>A0ABT8M0I9_9EURY</name>
<dbReference type="InterPro" id="IPR043519">
    <property type="entry name" value="NT_sf"/>
</dbReference>
<dbReference type="InterPro" id="IPR036388">
    <property type="entry name" value="WH-like_DNA-bd_sf"/>
</dbReference>
<feature type="domain" description="Polymerase nucleotidyl transferase" evidence="2">
    <location>
        <begin position="132"/>
        <end position="188"/>
    </location>
</feature>
<feature type="region of interest" description="Disordered" evidence="1">
    <location>
        <begin position="12"/>
        <end position="32"/>
    </location>
</feature>
<proteinExistence type="predicted"/>
<dbReference type="InterPro" id="IPR002934">
    <property type="entry name" value="Polymerase_NTP_transf_dom"/>
</dbReference>